<protein>
    <submittedName>
        <fullName evidence="2">Uncharacterized protein</fullName>
    </submittedName>
</protein>
<sequence length="133" mass="14831">MLCVFWGVKVEVWLCEKSSIQFLLAHFDPSKKKKKVVLQDSADDSVEGLVEKTERLTGKALQQLGTKCNKRVATDISKKSAKKQKIDEKIALTKKKRKESSSSEKSSSDDALSPSPARINLIRIAICGFSLYN</sequence>
<dbReference type="Proteomes" id="UP000554482">
    <property type="component" value="Unassembled WGS sequence"/>
</dbReference>
<evidence type="ECO:0000313" key="2">
    <source>
        <dbReference type="EMBL" id="KAF5207618.1"/>
    </source>
</evidence>
<gene>
    <name evidence="2" type="ORF">FRX31_002794</name>
</gene>
<feature type="compositionally biased region" description="Basic and acidic residues" evidence="1">
    <location>
        <begin position="74"/>
        <end position="91"/>
    </location>
</feature>
<proteinExistence type="predicted"/>
<comment type="caution">
    <text evidence="2">The sequence shown here is derived from an EMBL/GenBank/DDBJ whole genome shotgun (WGS) entry which is preliminary data.</text>
</comment>
<evidence type="ECO:0000313" key="3">
    <source>
        <dbReference type="Proteomes" id="UP000554482"/>
    </source>
</evidence>
<keyword evidence="3" id="KW-1185">Reference proteome</keyword>
<feature type="region of interest" description="Disordered" evidence="1">
    <location>
        <begin position="74"/>
        <end position="114"/>
    </location>
</feature>
<organism evidence="2 3">
    <name type="scientific">Thalictrum thalictroides</name>
    <name type="common">Rue-anemone</name>
    <name type="synonym">Anemone thalictroides</name>
    <dbReference type="NCBI Taxonomy" id="46969"/>
    <lineage>
        <taxon>Eukaryota</taxon>
        <taxon>Viridiplantae</taxon>
        <taxon>Streptophyta</taxon>
        <taxon>Embryophyta</taxon>
        <taxon>Tracheophyta</taxon>
        <taxon>Spermatophyta</taxon>
        <taxon>Magnoliopsida</taxon>
        <taxon>Ranunculales</taxon>
        <taxon>Ranunculaceae</taxon>
        <taxon>Thalictroideae</taxon>
        <taxon>Thalictrum</taxon>
    </lineage>
</organism>
<evidence type="ECO:0000256" key="1">
    <source>
        <dbReference type="SAM" id="MobiDB-lite"/>
    </source>
</evidence>
<accession>A0A7J6XFA3</accession>
<dbReference type="AlphaFoldDB" id="A0A7J6XFA3"/>
<reference evidence="2 3" key="1">
    <citation type="submission" date="2020-06" db="EMBL/GenBank/DDBJ databases">
        <title>Transcriptomic and genomic resources for Thalictrum thalictroides and T. hernandezii: Facilitating candidate gene discovery in an emerging model plant lineage.</title>
        <authorList>
            <person name="Arias T."/>
            <person name="Riano-Pachon D.M."/>
            <person name="Di Stilio V.S."/>
        </authorList>
    </citation>
    <scope>NUCLEOTIDE SEQUENCE [LARGE SCALE GENOMIC DNA]</scope>
    <source>
        <strain evidence="3">cv. WT478/WT964</strain>
        <tissue evidence="2">Leaves</tissue>
    </source>
</reference>
<name>A0A7J6XFA3_THATH</name>
<feature type="compositionally biased region" description="Basic and acidic residues" evidence="1">
    <location>
        <begin position="99"/>
        <end position="108"/>
    </location>
</feature>
<dbReference type="EMBL" id="JABWDY010001199">
    <property type="protein sequence ID" value="KAF5207618.1"/>
    <property type="molecule type" value="Genomic_DNA"/>
</dbReference>